<feature type="compositionally biased region" description="Low complexity" evidence="1">
    <location>
        <begin position="56"/>
        <end position="68"/>
    </location>
</feature>
<dbReference type="OMA" id="NQRSEEY"/>
<dbReference type="AlphaFoldDB" id="C1MYQ8"/>
<reference evidence="3 4" key="1">
    <citation type="journal article" date="2009" name="Science">
        <title>Green evolution and dynamic adaptations revealed by genomes of the marine picoeukaryotes Micromonas.</title>
        <authorList>
            <person name="Worden A.Z."/>
            <person name="Lee J.H."/>
            <person name="Mock T."/>
            <person name="Rouze P."/>
            <person name="Simmons M.P."/>
            <person name="Aerts A.L."/>
            <person name="Allen A.E."/>
            <person name="Cuvelier M.L."/>
            <person name="Derelle E."/>
            <person name="Everett M.V."/>
            <person name="Foulon E."/>
            <person name="Grimwood J."/>
            <person name="Gundlach H."/>
            <person name="Henrissat B."/>
            <person name="Napoli C."/>
            <person name="McDonald S.M."/>
            <person name="Parker M.S."/>
            <person name="Rombauts S."/>
            <person name="Salamov A."/>
            <person name="Von Dassow P."/>
            <person name="Badger J.H."/>
            <person name="Coutinho P.M."/>
            <person name="Demir E."/>
            <person name="Dubchak I."/>
            <person name="Gentemann C."/>
            <person name="Eikrem W."/>
            <person name="Gready J.E."/>
            <person name="John U."/>
            <person name="Lanier W."/>
            <person name="Lindquist E.A."/>
            <person name="Lucas S."/>
            <person name="Mayer K.F."/>
            <person name="Moreau H."/>
            <person name="Not F."/>
            <person name="Otillar R."/>
            <person name="Panaud O."/>
            <person name="Pangilinan J."/>
            <person name="Paulsen I."/>
            <person name="Piegu B."/>
            <person name="Poliakov A."/>
            <person name="Robbens S."/>
            <person name="Schmutz J."/>
            <person name="Toulza E."/>
            <person name="Wyss T."/>
            <person name="Zelensky A."/>
            <person name="Zhou K."/>
            <person name="Armbrust E.V."/>
            <person name="Bhattacharya D."/>
            <person name="Goodenough U.W."/>
            <person name="Van de Peer Y."/>
            <person name="Grigoriev I.V."/>
        </authorList>
    </citation>
    <scope>NUCLEOTIDE SEQUENCE [LARGE SCALE GENOMIC DNA]</scope>
    <source>
        <strain evidence="3 4">CCMP1545</strain>
    </source>
</reference>
<proteinExistence type="predicted"/>
<dbReference type="KEGG" id="mpp:MICPUCDRAFT_59992"/>
<evidence type="ECO:0000313" key="3">
    <source>
        <dbReference type="EMBL" id="EEH55086.1"/>
    </source>
</evidence>
<feature type="domain" description="DUF6816" evidence="2">
    <location>
        <begin position="127"/>
        <end position="367"/>
    </location>
</feature>
<feature type="compositionally biased region" description="Basic residues" evidence="1">
    <location>
        <begin position="44"/>
        <end position="55"/>
    </location>
</feature>
<evidence type="ECO:0000259" key="2">
    <source>
        <dbReference type="Pfam" id="PF20670"/>
    </source>
</evidence>
<name>C1MYQ8_MICPC</name>
<dbReference type="OrthoDB" id="497803at2759"/>
<dbReference type="eggNOG" id="ENOG502S6Q5">
    <property type="taxonomic scope" value="Eukaryota"/>
</dbReference>
<dbReference type="Proteomes" id="UP000001876">
    <property type="component" value="Unassembled WGS sequence"/>
</dbReference>
<dbReference type="InterPro" id="IPR049213">
    <property type="entry name" value="DUF6816"/>
</dbReference>
<feature type="compositionally biased region" description="Low complexity" evidence="1">
    <location>
        <begin position="76"/>
        <end position="90"/>
    </location>
</feature>
<accession>C1MYQ8</accession>
<organism evidence="4">
    <name type="scientific">Micromonas pusilla (strain CCMP1545)</name>
    <name type="common">Picoplanktonic green alga</name>
    <dbReference type="NCBI Taxonomy" id="564608"/>
    <lineage>
        <taxon>Eukaryota</taxon>
        <taxon>Viridiplantae</taxon>
        <taxon>Chlorophyta</taxon>
        <taxon>Mamiellophyceae</taxon>
        <taxon>Mamiellales</taxon>
        <taxon>Mamiellaceae</taxon>
        <taxon>Micromonas</taxon>
    </lineage>
</organism>
<keyword evidence="4" id="KW-1185">Reference proteome</keyword>
<evidence type="ECO:0000313" key="4">
    <source>
        <dbReference type="Proteomes" id="UP000001876"/>
    </source>
</evidence>
<sequence length="374" mass="39718">MRALAAAPTSATAARASAARALSTREVEHCSGCPRGETCPCPKALRRAKTRRPASTRRAPPSSSSSSVVDDDDDGANPADGAPPGAAAPSRRALLSAATLALAAAPPPRATAMQNGAVSEAWSALSGAPSDLTFPDDFVGTFICYSTLTAVTTPQGEDLVQDMAVIQRARGDIGKQIAYPMRFIRNGLGKVVMDRSYNVVTMAEATAKAYDVIRDVEWDVDDPNTLRAVLPGDGRSVFFRVNQRSEEYPEPDRIETSEVAQIVFEGGDRGNGLTAVTGADGFGGDRPAGGAGAFVETPDARGAPPKVKSSRTYTKWKFRPVEKAGDGPVVVASQNVYDYLTSFDRGFLESKGEPVTQYTYKLALFKANKYNLEN</sequence>
<dbReference type="RefSeq" id="XP_003060317.1">
    <property type="nucleotide sequence ID" value="XM_003060271.1"/>
</dbReference>
<evidence type="ECO:0000256" key="1">
    <source>
        <dbReference type="SAM" id="MobiDB-lite"/>
    </source>
</evidence>
<dbReference type="GeneID" id="9685755"/>
<feature type="region of interest" description="Disordered" evidence="1">
    <location>
        <begin position="26"/>
        <end position="90"/>
    </location>
</feature>
<dbReference type="EMBL" id="GG663742">
    <property type="protein sequence ID" value="EEH55086.1"/>
    <property type="molecule type" value="Genomic_DNA"/>
</dbReference>
<dbReference type="Pfam" id="PF20670">
    <property type="entry name" value="DUF6816"/>
    <property type="match status" value="1"/>
</dbReference>
<protein>
    <submittedName>
        <fullName evidence="3">Predicted protein</fullName>
    </submittedName>
</protein>
<gene>
    <name evidence="3" type="ORF">MICPUCDRAFT_59992</name>
</gene>